<organism evidence="6 7">
    <name type="scientific">Herpetosiphon gulosus</name>
    <dbReference type="NCBI Taxonomy" id="1973496"/>
    <lineage>
        <taxon>Bacteria</taxon>
        <taxon>Bacillati</taxon>
        <taxon>Chloroflexota</taxon>
        <taxon>Chloroflexia</taxon>
        <taxon>Herpetosiphonales</taxon>
        <taxon>Herpetosiphonaceae</taxon>
        <taxon>Herpetosiphon</taxon>
    </lineage>
</organism>
<dbReference type="InterPro" id="IPR003660">
    <property type="entry name" value="HAMP_dom"/>
</dbReference>
<evidence type="ECO:0000256" key="1">
    <source>
        <dbReference type="ARBA" id="ARBA00022553"/>
    </source>
</evidence>
<name>A0ABP9X369_9CHLR</name>
<gene>
    <name evidence="6" type="ORF">Hgul01_03588</name>
</gene>
<evidence type="ECO:0000313" key="7">
    <source>
        <dbReference type="Proteomes" id="UP001428290"/>
    </source>
</evidence>
<dbReference type="EMBL" id="BAABRU010000013">
    <property type="protein sequence ID" value="GAA5529774.1"/>
    <property type="molecule type" value="Genomic_DNA"/>
</dbReference>
<feature type="transmembrane region" description="Helical" evidence="3">
    <location>
        <begin position="182"/>
        <end position="201"/>
    </location>
</feature>
<dbReference type="PROSITE" id="PS50801">
    <property type="entry name" value="STAS"/>
    <property type="match status" value="1"/>
</dbReference>
<evidence type="ECO:0008006" key="8">
    <source>
        <dbReference type="Google" id="ProtNLM"/>
    </source>
</evidence>
<feature type="coiled-coil region" evidence="2">
    <location>
        <begin position="247"/>
        <end position="277"/>
    </location>
</feature>
<dbReference type="Gene3D" id="6.10.340.10">
    <property type="match status" value="1"/>
</dbReference>
<keyword evidence="2" id="KW-0175">Coiled coil</keyword>
<dbReference type="PANTHER" id="PTHR33745">
    <property type="entry name" value="RSBT ANTAGONIST PROTEIN RSBS-RELATED"/>
    <property type="match status" value="1"/>
</dbReference>
<dbReference type="InterPro" id="IPR002645">
    <property type="entry name" value="STAS_dom"/>
</dbReference>
<keyword evidence="3" id="KW-1133">Transmembrane helix</keyword>
<evidence type="ECO:0000313" key="6">
    <source>
        <dbReference type="EMBL" id="GAA5529774.1"/>
    </source>
</evidence>
<dbReference type="RefSeq" id="WP_345723369.1">
    <property type="nucleotide sequence ID" value="NZ_BAABRU010000013.1"/>
</dbReference>
<reference evidence="6 7" key="1">
    <citation type="submission" date="2024-02" db="EMBL/GenBank/DDBJ databases">
        <title>Herpetosiphon gulosus NBRC 112829.</title>
        <authorList>
            <person name="Ichikawa N."/>
            <person name="Katano-Makiyama Y."/>
            <person name="Hidaka K."/>
        </authorList>
    </citation>
    <scope>NUCLEOTIDE SEQUENCE [LARGE SCALE GENOMIC DNA]</scope>
    <source>
        <strain evidence="6 7">NBRC 112829</strain>
    </source>
</reference>
<dbReference type="InterPro" id="IPR036513">
    <property type="entry name" value="STAS_dom_sf"/>
</dbReference>
<feature type="domain" description="STAS" evidence="4">
    <location>
        <begin position="306"/>
        <end position="407"/>
    </location>
</feature>
<dbReference type="PROSITE" id="PS50885">
    <property type="entry name" value="HAMP"/>
    <property type="match status" value="1"/>
</dbReference>
<dbReference type="SUPFAM" id="SSF52091">
    <property type="entry name" value="SpoIIaa-like"/>
    <property type="match status" value="1"/>
</dbReference>
<evidence type="ECO:0000256" key="2">
    <source>
        <dbReference type="SAM" id="Coils"/>
    </source>
</evidence>
<keyword evidence="1" id="KW-0597">Phosphoprotein</keyword>
<feature type="domain" description="HAMP" evidence="5">
    <location>
        <begin position="203"/>
        <end position="255"/>
    </location>
</feature>
<protein>
    <recommendedName>
        <fullName evidence="8">Anti-sigma-factor antagonist</fullName>
    </recommendedName>
</protein>
<comment type="caution">
    <text evidence="6">The sequence shown here is derived from an EMBL/GenBank/DDBJ whole genome shotgun (WGS) entry which is preliminary data.</text>
</comment>
<dbReference type="Proteomes" id="UP001428290">
    <property type="component" value="Unassembled WGS sequence"/>
</dbReference>
<dbReference type="CDD" id="cd07041">
    <property type="entry name" value="STAS_RsbR_RsbS_like"/>
    <property type="match status" value="1"/>
</dbReference>
<dbReference type="PANTHER" id="PTHR33745:SF3">
    <property type="entry name" value="RSBT CO-ANTAGONIST PROTEIN RSBRC"/>
    <property type="match status" value="1"/>
</dbReference>
<dbReference type="Pfam" id="PF00672">
    <property type="entry name" value="HAMP"/>
    <property type="match status" value="1"/>
</dbReference>
<accession>A0ABP9X369</accession>
<dbReference type="Gene3D" id="3.30.750.24">
    <property type="entry name" value="STAS domain"/>
    <property type="match status" value="1"/>
</dbReference>
<evidence type="ECO:0000259" key="4">
    <source>
        <dbReference type="PROSITE" id="PS50801"/>
    </source>
</evidence>
<evidence type="ECO:0000256" key="3">
    <source>
        <dbReference type="SAM" id="Phobius"/>
    </source>
</evidence>
<dbReference type="InterPro" id="IPR051932">
    <property type="entry name" value="Bact_StressResp_Reg"/>
</dbReference>
<dbReference type="SUPFAM" id="SSF158472">
    <property type="entry name" value="HAMP domain-like"/>
    <property type="match status" value="1"/>
</dbReference>
<proteinExistence type="predicted"/>
<dbReference type="Pfam" id="PF01740">
    <property type="entry name" value="STAS"/>
    <property type="match status" value="1"/>
</dbReference>
<keyword evidence="3" id="KW-0472">Membrane</keyword>
<evidence type="ECO:0000259" key="5">
    <source>
        <dbReference type="PROSITE" id="PS50885"/>
    </source>
</evidence>
<dbReference type="CDD" id="cd06225">
    <property type="entry name" value="HAMP"/>
    <property type="match status" value="1"/>
</dbReference>
<keyword evidence="3" id="KW-0812">Transmembrane</keyword>
<dbReference type="SMART" id="SM00304">
    <property type="entry name" value="HAMP"/>
    <property type="match status" value="1"/>
</dbReference>
<sequence length="411" mass="46087">MRSSIRQRFGLGLIILVMVVGSANIIARWSLGKYRTDVEALIDQTIPQLDSLLRLQTSAQGITQNTLAFLQTKDDQYLLSRTGWVRETERLIGVMDGLTDDTNEPVQAAYVALRRSVQSIIEDTQTFIDRSATDDPRVIERRFDQVRDLNLSFDTRFKTYRDLVTEEGVQRRANISNNPLRYMNVLGFIGVIALIGMTILFHHMVFKPIRALQKTAQTVAAGDYAQRAEVKRLDEIGDVFVAFNHLLDSINNEQQALRDQVERVDQARHEAEIARSDAAAQLDTIQNQRAIIRSMSVPILPVGKRMLVVPLIGELGPQRLKTLQTNVLGRISTDRPRWIIIDVTGVPVIDNMVSQAFSELIDSVRLLGSEPMLVGIRPEVAQALVTTGMNFNSLVVEATLQAGIAYAERHS</sequence>
<keyword evidence="7" id="KW-1185">Reference proteome</keyword>